<feature type="signal peptide" evidence="1">
    <location>
        <begin position="1"/>
        <end position="22"/>
    </location>
</feature>
<accession>A0ABR2WS53</accession>
<gene>
    <name evidence="2" type="ORF">K7432_008258</name>
</gene>
<keyword evidence="1" id="KW-0732">Signal</keyword>
<keyword evidence="3" id="KW-1185">Reference proteome</keyword>
<evidence type="ECO:0000256" key="1">
    <source>
        <dbReference type="SAM" id="SignalP"/>
    </source>
</evidence>
<comment type="caution">
    <text evidence="2">The sequence shown here is derived from an EMBL/GenBank/DDBJ whole genome shotgun (WGS) entry which is preliminary data.</text>
</comment>
<reference evidence="2 3" key="1">
    <citation type="submission" date="2023-04" db="EMBL/GenBank/DDBJ databases">
        <title>Genome of Basidiobolus ranarum AG-B5.</title>
        <authorList>
            <person name="Stajich J.E."/>
            <person name="Carter-House D."/>
            <person name="Gryganskyi A."/>
        </authorList>
    </citation>
    <scope>NUCLEOTIDE SEQUENCE [LARGE SCALE GENOMIC DNA]</scope>
    <source>
        <strain evidence="2 3">AG-B5</strain>
    </source>
</reference>
<sequence>MAPLRSAFLFAAAASLLSCAVAEDLFPNKVHVDSSTLWSIEYHDSWKYLVNVGTKNGYVLYQKGTAKPPAKNETDKFFEVPVEKAAIFLTTVVPYLEMLGLRDKIAVVEYEEAIASGCVLSNIQKQSTLAINSNNKTEVAAQLSGVDIIFDGQFTNDTVNNAKNVLSSASQDPGPLRRVEWLEFYSAFFNYEKQANELTSSINDNYNCISKKAIAVAGDKKPVFAWASYVAPSQYNNNTASYTISVADFKKDLVSAAGGQVLETSTGGNLAGSTITFNDLKPFQEALKGVDVLLDETYGGAVTDMKSFYTQYGLTAESDYKFIKNKSIYRYDLLQTKGGGVDWLSNGVLMQDAALEDVANSLHEKFTNNYEFKWFRNIAKDVAVKISSEECKDPAQPLKSYATQCTADSKNFSDAKGSATSVVTSLLASSVLAFVASILVI</sequence>
<protein>
    <submittedName>
        <fullName evidence="2">Uncharacterized protein</fullName>
    </submittedName>
</protein>
<evidence type="ECO:0000313" key="3">
    <source>
        <dbReference type="Proteomes" id="UP001479436"/>
    </source>
</evidence>
<dbReference type="PANTHER" id="PTHR38360:SF1">
    <property type="entry name" value="F12P19.7"/>
    <property type="match status" value="1"/>
</dbReference>
<organism evidence="2 3">
    <name type="scientific">Basidiobolus ranarum</name>
    <dbReference type="NCBI Taxonomy" id="34480"/>
    <lineage>
        <taxon>Eukaryota</taxon>
        <taxon>Fungi</taxon>
        <taxon>Fungi incertae sedis</taxon>
        <taxon>Zoopagomycota</taxon>
        <taxon>Entomophthoromycotina</taxon>
        <taxon>Basidiobolomycetes</taxon>
        <taxon>Basidiobolales</taxon>
        <taxon>Basidiobolaceae</taxon>
        <taxon>Basidiobolus</taxon>
    </lineage>
</organism>
<feature type="chain" id="PRO_5045752157" evidence="1">
    <location>
        <begin position="23"/>
        <end position="441"/>
    </location>
</feature>
<proteinExistence type="predicted"/>
<evidence type="ECO:0000313" key="2">
    <source>
        <dbReference type="EMBL" id="KAK9764330.1"/>
    </source>
</evidence>
<dbReference type="Proteomes" id="UP001479436">
    <property type="component" value="Unassembled WGS sequence"/>
</dbReference>
<dbReference type="EMBL" id="JASJQH010000449">
    <property type="protein sequence ID" value="KAK9764330.1"/>
    <property type="molecule type" value="Genomic_DNA"/>
</dbReference>
<dbReference type="PANTHER" id="PTHR38360">
    <property type="entry name" value="OS03G0120000 PROTEIN"/>
    <property type="match status" value="1"/>
</dbReference>
<dbReference type="PROSITE" id="PS51257">
    <property type="entry name" value="PROKAR_LIPOPROTEIN"/>
    <property type="match status" value="1"/>
</dbReference>
<name>A0ABR2WS53_9FUNG</name>